<dbReference type="OMA" id="KESDWKE"/>
<dbReference type="PANTHER" id="PTHR46037">
    <property type="entry name" value="PROTEIN ENHANCER OF SEVENLESS 2B"/>
    <property type="match status" value="1"/>
</dbReference>
<dbReference type="Pfam" id="PF00018">
    <property type="entry name" value="SH3_1"/>
    <property type="match status" value="1"/>
</dbReference>
<dbReference type="GeneID" id="14886108"/>
<evidence type="ECO:0000256" key="1">
    <source>
        <dbReference type="ARBA" id="ARBA00022443"/>
    </source>
</evidence>
<evidence type="ECO:0000256" key="3">
    <source>
        <dbReference type="PROSITE-ProRule" id="PRU00192"/>
    </source>
</evidence>
<evidence type="ECO:0000313" key="8">
    <source>
        <dbReference type="Proteomes" id="UP000014680"/>
    </source>
</evidence>
<organism evidence="7 8">
    <name type="scientific">Entamoeba invadens IP1</name>
    <dbReference type="NCBI Taxonomy" id="370355"/>
    <lineage>
        <taxon>Eukaryota</taxon>
        <taxon>Amoebozoa</taxon>
        <taxon>Evosea</taxon>
        <taxon>Archamoebae</taxon>
        <taxon>Mastigamoebida</taxon>
        <taxon>Entamoebidae</taxon>
        <taxon>Entamoeba</taxon>
    </lineage>
</organism>
<dbReference type="InterPro" id="IPR036028">
    <property type="entry name" value="SH3-like_dom_sf"/>
</dbReference>
<dbReference type="InterPro" id="IPR043539">
    <property type="entry name" value="Grb2-like"/>
</dbReference>
<dbReference type="GO" id="GO:0008092">
    <property type="term" value="F:cytoskeletal protein binding"/>
    <property type="evidence" value="ECO:0007669"/>
    <property type="project" value="UniProtKB-ARBA"/>
</dbReference>
<dbReference type="EMBL" id="KB206864">
    <property type="protein sequence ID" value="ELP87121.1"/>
    <property type="molecule type" value="Genomic_DNA"/>
</dbReference>
<keyword evidence="8" id="KW-1185">Reference proteome</keyword>
<feature type="coiled-coil region" evidence="4">
    <location>
        <begin position="257"/>
        <end position="287"/>
    </location>
</feature>
<keyword evidence="2" id="KW-0727">SH2 domain</keyword>
<feature type="compositionally biased region" description="Basic and acidic residues" evidence="5">
    <location>
        <begin position="446"/>
        <end position="463"/>
    </location>
</feature>
<feature type="compositionally biased region" description="Polar residues" evidence="5">
    <location>
        <begin position="436"/>
        <end position="445"/>
    </location>
</feature>
<dbReference type="SUPFAM" id="SSF50044">
    <property type="entry name" value="SH3-domain"/>
    <property type="match status" value="1"/>
</dbReference>
<dbReference type="RefSeq" id="XP_004253892.1">
    <property type="nucleotide sequence ID" value="XM_004253844.1"/>
</dbReference>
<dbReference type="InterPro" id="IPR001452">
    <property type="entry name" value="SH3_domain"/>
</dbReference>
<dbReference type="SMART" id="SM00326">
    <property type="entry name" value="SH3"/>
    <property type="match status" value="1"/>
</dbReference>
<evidence type="ECO:0000256" key="2">
    <source>
        <dbReference type="ARBA" id="ARBA00022999"/>
    </source>
</evidence>
<dbReference type="KEGG" id="eiv:EIN_496560"/>
<accession>A0A0A1TZU5</accession>
<dbReference type="SUPFAM" id="SSF103657">
    <property type="entry name" value="BAR/IMD domain-like"/>
    <property type="match status" value="1"/>
</dbReference>
<evidence type="ECO:0000313" key="7">
    <source>
        <dbReference type="EMBL" id="ELP87121.1"/>
    </source>
</evidence>
<dbReference type="InterPro" id="IPR027267">
    <property type="entry name" value="AH/BAR_dom_sf"/>
</dbReference>
<evidence type="ECO:0000259" key="6">
    <source>
        <dbReference type="PROSITE" id="PS50002"/>
    </source>
</evidence>
<feature type="region of interest" description="Disordered" evidence="5">
    <location>
        <begin position="365"/>
        <end position="396"/>
    </location>
</feature>
<dbReference type="CDD" id="cd00174">
    <property type="entry name" value="SH3"/>
    <property type="match status" value="1"/>
</dbReference>
<feature type="compositionally biased region" description="Basic and acidic residues" evidence="5">
    <location>
        <begin position="480"/>
        <end position="500"/>
    </location>
</feature>
<proteinExistence type="predicted"/>
<reference evidence="7 8" key="1">
    <citation type="submission" date="2012-10" db="EMBL/GenBank/DDBJ databases">
        <authorList>
            <person name="Zafar N."/>
            <person name="Inman J."/>
            <person name="Hall N."/>
            <person name="Lorenzi H."/>
            <person name="Caler E."/>
        </authorList>
    </citation>
    <scope>NUCLEOTIDE SEQUENCE [LARGE SCALE GENOMIC DNA]</scope>
    <source>
        <strain evidence="7 8">IP1</strain>
    </source>
</reference>
<keyword evidence="1 3" id="KW-0728">SH3 domain</keyword>
<dbReference type="PRINTS" id="PR00452">
    <property type="entry name" value="SH3DOMAIN"/>
</dbReference>
<dbReference type="AlphaFoldDB" id="A0A0A1TZU5"/>
<dbReference type="Gene3D" id="1.20.1270.60">
    <property type="entry name" value="Arfaptin homology (AH) domain/BAR domain"/>
    <property type="match status" value="1"/>
</dbReference>
<keyword evidence="4" id="KW-0175">Coiled coil</keyword>
<dbReference type="VEuPathDB" id="AmoebaDB:EIN_496560"/>
<name>A0A0A1TZU5_ENTIV</name>
<protein>
    <submittedName>
        <fullName evidence="7">Proline-serine-threonine phosphatase interacting protein, putative</fullName>
    </submittedName>
</protein>
<dbReference type="OrthoDB" id="19092at2759"/>
<dbReference type="PROSITE" id="PS50002">
    <property type="entry name" value="SH3"/>
    <property type="match status" value="1"/>
</dbReference>
<feature type="domain" description="SH3" evidence="6">
    <location>
        <begin position="508"/>
        <end position="565"/>
    </location>
</feature>
<sequence>MKTKMLEAVNRKIFVASKTILDQKNDTKITDPEFTTINKEFMEQQKSFHVLIMSLYTHLQHCRSAPQTLVDISNAMLKFVDPENDIFNYVLQFKTACQIRQMSEEEYTNSYEILYSNAHSCVTQYLELEERKKVLSDRFIDYNLAKTRVLEMKKKKNPKGLEDLINKETVAQMKYNLLKEELIKDMCLMVNMVVKYRGTMFRAIVELELKRRDGVNEALYSVKKLGGENGAIPEFVITDASNSFVNDKKCFDNFERNEQHNEQIVKQKEKTEKLAKEKERVENIKKNPPTKTIPRVSSNQMLMSEEMKLKNEIIKGIQKEIKTESESKNKADLKSKEKVSYQVFEETKKENKTITQNEVKKEVNENPFEKLERKTAEEIQSDTKEEKNNEVLQEQIEPKVEKKEEVLLIKENKKNEEAPKEVNLAHVAMPNELSLENQQTVLNEPSNEKSQEETQPIEKKQELPVEIDEERVEAQVEVQEEVKSEDTKIDKEAEEIKSEPKTIPTPTKPIIKMRALYDYEATDDTELSLNEGDIIDIYDNSGDWWLAELNGKRGLVPANFIDYVK</sequence>
<dbReference type="Proteomes" id="UP000014680">
    <property type="component" value="Unassembled WGS sequence"/>
</dbReference>
<evidence type="ECO:0000256" key="4">
    <source>
        <dbReference type="SAM" id="Coils"/>
    </source>
</evidence>
<gene>
    <name evidence="7" type="ORF">EIN_496560</name>
</gene>
<dbReference type="Gene3D" id="2.30.30.40">
    <property type="entry name" value="SH3 Domains"/>
    <property type="match status" value="1"/>
</dbReference>
<evidence type="ECO:0000256" key="5">
    <source>
        <dbReference type="SAM" id="MobiDB-lite"/>
    </source>
</evidence>
<dbReference type="FunFam" id="2.30.30.40:FF:000072">
    <property type="entry name" value="Unconventional Myosin IB"/>
    <property type="match status" value="1"/>
</dbReference>
<feature type="region of interest" description="Disordered" evidence="5">
    <location>
        <begin position="436"/>
        <end position="505"/>
    </location>
</feature>
<feature type="compositionally biased region" description="Basic and acidic residues" evidence="5">
    <location>
        <begin position="365"/>
        <end position="389"/>
    </location>
</feature>